<keyword evidence="2" id="KW-0067">ATP-binding</keyword>
<dbReference type="PANTHER" id="PTHR13504:SF38">
    <property type="entry name" value="FIDO DOMAIN-CONTAINING PROTEIN"/>
    <property type="match status" value="1"/>
</dbReference>
<dbReference type="GO" id="GO:0005524">
    <property type="term" value="F:ATP binding"/>
    <property type="evidence" value="ECO:0007669"/>
    <property type="project" value="UniProtKB-KW"/>
</dbReference>
<feature type="active site" evidence="1">
    <location>
        <position position="223"/>
    </location>
</feature>
<evidence type="ECO:0000313" key="4">
    <source>
        <dbReference type="EMBL" id="OYQ38168.1"/>
    </source>
</evidence>
<comment type="caution">
    <text evidence="4">The sequence shown here is derived from an EMBL/GenBank/DDBJ whole genome shotgun (WGS) entry which is preliminary data.</text>
</comment>
<dbReference type="OrthoDB" id="9813719at2"/>
<feature type="binding site" evidence="2">
    <location>
        <begin position="227"/>
        <end position="234"/>
    </location>
    <ligand>
        <name>ATP</name>
        <dbReference type="ChEBI" id="CHEBI:30616"/>
    </ligand>
</feature>
<dbReference type="InterPro" id="IPR040198">
    <property type="entry name" value="Fido_containing"/>
</dbReference>
<feature type="domain" description="Fido" evidence="3">
    <location>
        <begin position="132"/>
        <end position="299"/>
    </location>
</feature>
<evidence type="ECO:0000256" key="2">
    <source>
        <dbReference type="PIRSR" id="PIRSR640198-2"/>
    </source>
</evidence>
<dbReference type="InterPro" id="IPR003812">
    <property type="entry name" value="Fido"/>
</dbReference>
<evidence type="ECO:0000256" key="1">
    <source>
        <dbReference type="PIRSR" id="PIRSR640198-1"/>
    </source>
</evidence>
<dbReference type="Gene3D" id="1.10.3290.10">
    <property type="entry name" value="Fido-like domain"/>
    <property type="match status" value="1"/>
</dbReference>
<dbReference type="PANTHER" id="PTHR13504">
    <property type="entry name" value="FIDO DOMAIN-CONTAINING PROTEIN DDB_G0283145"/>
    <property type="match status" value="1"/>
</dbReference>
<protein>
    <submittedName>
        <fullName evidence="4">Cell filamentation protein Fic</fullName>
    </submittedName>
</protein>
<dbReference type="Pfam" id="PF02661">
    <property type="entry name" value="Fic"/>
    <property type="match status" value="1"/>
</dbReference>
<gene>
    <name evidence="4" type="ORF">CHU93_00025</name>
</gene>
<dbReference type="SUPFAM" id="SSF140931">
    <property type="entry name" value="Fic-like"/>
    <property type="match status" value="1"/>
</dbReference>
<feature type="binding site" evidence="2">
    <location>
        <begin position="178"/>
        <end position="181"/>
    </location>
    <ligand>
        <name>ATP</name>
        <dbReference type="ChEBI" id="CHEBI:30616"/>
    </ligand>
</feature>
<keyword evidence="2" id="KW-0547">Nucleotide-binding</keyword>
<sequence>MIRPFKRPDREHVTVADDNESLGLFEPLMVAEAALVRQPLNDLALELAEKSAAFRSSLPAPIADALAQLVRSMNCYYSNLIEGHDTHPIDIERALTRDYSADPKKRDLQLEAVAHIAVQRWIDEGGMAEPPTSPVMIREVHRRFCELLPPDLLAVENPETGVRMPVVPGDYRSTYVQVGRHVAVSPGAVPRFLTRMHQAYSRGGRTERILAAACAHHRLLWVHPFADGNGRVARLMSYAMLREALDTRGLWSVARGLARDVKRYKAHLEACDAPRQGDRDGRGSLSEANLAAFVEFFLRTCIDQVNFMAGLMAPGALRDRITIWAEEEMRAGRLPARSDAVLRAVLYQGVLQRGEVDAVLGMSERAARRVTSALLESGALTSQSSRAPLYLAFPARLAARWLPNLFPEKTDVASPGGS</sequence>
<dbReference type="AlphaFoldDB" id="A0A255Z9L9"/>
<accession>A0A255Z9L9</accession>
<evidence type="ECO:0000259" key="3">
    <source>
        <dbReference type="PROSITE" id="PS51459"/>
    </source>
</evidence>
<evidence type="ECO:0000313" key="5">
    <source>
        <dbReference type="Proteomes" id="UP000216991"/>
    </source>
</evidence>
<dbReference type="EMBL" id="NOXT01000003">
    <property type="protein sequence ID" value="OYQ38168.1"/>
    <property type="molecule type" value="Genomic_DNA"/>
</dbReference>
<dbReference type="Proteomes" id="UP000216991">
    <property type="component" value="Unassembled WGS sequence"/>
</dbReference>
<proteinExistence type="predicted"/>
<organism evidence="4 5">
    <name type="scientific">Sandarakinorhabdus cyanobacteriorum</name>
    <dbReference type="NCBI Taxonomy" id="1981098"/>
    <lineage>
        <taxon>Bacteria</taxon>
        <taxon>Pseudomonadati</taxon>
        <taxon>Pseudomonadota</taxon>
        <taxon>Alphaproteobacteria</taxon>
        <taxon>Sphingomonadales</taxon>
        <taxon>Sphingosinicellaceae</taxon>
        <taxon>Sandarakinorhabdus</taxon>
    </lineage>
</organism>
<name>A0A255Z9L9_9SPHN</name>
<keyword evidence="5" id="KW-1185">Reference proteome</keyword>
<dbReference type="InterPro" id="IPR036597">
    <property type="entry name" value="Fido-like_dom_sf"/>
</dbReference>
<reference evidence="4 5" key="1">
    <citation type="submission" date="2017-07" db="EMBL/GenBank/DDBJ databases">
        <title>Sandarakinorhabdus cyanobacteriorum sp. nov., a novel bacterium isolated from cyanobacterial aggregates in a eutrophic lake.</title>
        <authorList>
            <person name="Cai H."/>
        </authorList>
    </citation>
    <scope>NUCLEOTIDE SEQUENCE [LARGE SCALE GENOMIC DNA]</scope>
    <source>
        <strain evidence="4 5">TH057</strain>
    </source>
</reference>
<dbReference type="PROSITE" id="PS51459">
    <property type="entry name" value="FIDO"/>
    <property type="match status" value="1"/>
</dbReference>